<gene>
    <name evidence="1" type="ORF">METZ01_LOCUS111420</name>
</gene>
<dbReference type="SMART" id="SM00710">
    <property type="entry name" value="PbH1"/>
    <property type="match status" value="5"/>
</dbReference>
<name>A0A381X192_9ZZZZ</name>
<dbReference type="Gene3D" id="2.160.20.10">
    <property type="entry name" value="Single-stranded right-handed beta-helix, Pectin lyase-like"/>
    <property type="match status" value="1"/>
</dbReference>
<sequence>STEGSDDNNGSYEYPFASIQHAIDAANDDDAVEISPGEYFENIVIDKNLSIGGNNEEEEITINGNQVGSTVRIEIQEMSDSIDVWLYGLRMINGRSDKGGGIFVSNARLEMEMCQVLYNQTAGQGSRGGGIYAFHSTVILHDSDVENNNTDDLPGLGAGVYAENSLVYLYDNSNINYNNSSSGSGGGLYATGPGTYLEIHSSYVYNNSSNQKGGGLYLKDSSHVYLFESNINNNDAVVQGGGVYLENNSYFSASDNSRVSSNTTTQDCFTGQGSQGGGLYVSQSTVEYYGGYIYGNSSADAGGAMFVTNGSNVNLSYVGMDTNESAEVGGGENTIGGAIGIVYDSEVNIDHCTALLNSSTSGGVGGLYAENSNVNISNSIFWDNPGEWNNESGQLIGSDYNVAYSDIQGGYPGEGNIDADPLFCNTSYYNLAENSPAVGTAQDGGDMGYAGVDCEPIYSANIESVEIFVEGQSAEFNISTDSDYDHFHWIIDYGETFMSNQTTTINDLSVGLHRFAAYLVNANHQPVSIQFVQNFMIQDTIDVYYSENFDDLDSMGLDDWGFYTNDYGWEINNESMQWSPTGWRVSQGSGDFAFAQDRNNSDASEDYLVMPEMNLSAFGQPVALEFFSFFTGSRVYPDSLPYGKTGGSNAPYNQANYPNMSEYGGDTVEDPLYIDAIPATLTGTTEGYTDDYNEVCPWDESGAPDVVYAFTPEQDIIVDVSMCSDGNQYDTKIYVYENYVGNLANTVHGTSACNDDFCQNSHTEWASFIDGVVLNAGNTYYFIIDGYWSNSYGDYEMVLLEDEGFVGHTAHVEISTDGGDNWEEIYQLSPSDQNIWEPAYIDLGNYASESGVLIAFHSSDQGEIGTGWAVDDVTILTAYQESEGFIVGSVYSEETGDPMSGVYIEAVSEDSSVYNWAISDSSGYFDMGVTGNKYYFFRASNEYGEYVDYFYVGGNETYDLGEIYIANNTTAFVEGWTSDWYTGQPLGGSSVLFVYYHDGETHTIEQSTAPDGYFMVQVPADHDYDMFIFADGYWAEH</sequence>
<dbReference type="InterPro" id="IPR012334">
    <property type="entry name" value="Pectin_lyas_fold"/>
</dbReference>
<dbReference type="InterPro" id="IPR006626">
    <property type="entry name" value="PbH1"/>
</dbReference>
<reference evidence="1" key="1">
    <citation type="submission" date="2018-05" db="EMBL/GenBank/DDBJ databases">
        <authorList>
            <person name="Lanie J.A."/>
            <person name="Ng W.-L."/>
            <person name="Kazmierczak K.M."/>
            <person name="Andrzejewski T.M."/>
            <person name="Davidsen T.M."/>
            <person name="Wayne K.J."/>
            <person name="Tettelin H."/>
            <person name="Glass J.I."/>
            <person name="Rusch D."/>
            <person name="Podicherti R."/>
            <person name="Tsui H.-C.T."/>
            <person name="Winkler M.E."/>
        </authorList>
    </citation>
    <scope>NUCLEOTIDE SEQUENCE</scope>
</reference>
<dbReference type="InterPro" id="IPR011050">
    <property type="entry name" value="Pectin_lyase_fold/virulence"/>
</dbReference>
<dbReference type="PANTHER" id="PTHR11319">
    <property type="entry name" value="G PROTEIN-COUPLED RECEPTOR-RELATED"/>
    <property type="match status" value="1"/>
</dbReference>
<evidence type="ECO:0000313" key="1">
    <source>
        <dbReference type="EMBL" id="SVA58566.1"/>
    </source>
</evidence>
<protein>
    <recommendedName>
        <fullName evidence="2">DUF1565 domain-containing protein</fullName>
    </recommendedName>
</protein>
<organism evidence="1">
    <name type="scientific">marine metagenome</name>
    <dbReference type="NCBI Taxonomy" id="408172"/>
    <lineage>
        <taxon>unclassified sequences</taxon>
        <taxon>metagenomes</taxon>
        <taxon>ecological metagenomes</taxon>
    </lineage>
</organism>
<dbReference type="AlphaFoldDB" id="A0A381X192"/>
<accession>A0A381X192</accession>
<dbReference type="PANTHER" id="PTHR11319:SF35">
    <property type="entry name" value="OUTER MEMBRANE PROTEIN PMPC-RELATED"/>
    <property type="match status" value="1"/>
</dbReference>
<evidence type="ECO:0008006" key="2">
    <source>
        <dbReference type="Google" id="ProtNLM"/>
    </source>
</evidence>
<dbReference type="EMBL" id="UINC01013576">
    <property type="protein sequence ID" value="SVA58566.1"/>
    <property type="molecule type" value="Genomic_DNA"/>
</dbReference>
<dbReference type="SUPFAM" id="SSF51126">
    <property type="entry name" value="Pectin lyase-like"/>
    <property type="match status" value="1"/>
</dbReference>
<proteinExistence type="predicted"/>
<feature type="non-terminal residue" evidence="1">
    <location>
        <position position="1037"/>
    </location>
</feature>
<feature type="non-terminal residue" evidence="1">
    <location>
        <position position="1"/>
    </location>
</feature>
<dbReference type="Gene3D" id="2.60.120.260">
    <property type="entry name" value="Galactose-binding domain-like"/>
    <property type="match status" value="1"/>
</dbReference>